<evidence type="ECO:0000313" key="2">
    <source>
        <dbReference type="Proteomes" id="UP001062846"/>
    </source>
</evidence>
<comment type="caution">
    <text evidence="1">The sequence shown here is derived from an EMBL/GenBank/DDBJ whole genome shotgun (WGS) entry which is preliminary data.</text>
</comment>
<gene>
    <name evidence="1" type="ORF">RHMOL_Rhmol07G0003700</name>
</gene>
<dbReference type="EMBL" id="CM046394">
    <property type="protein sequence ID" value="KAI8544930.1"/>
    <property type="molecule type" value="Genomic_DNA"/>
</dbReference>
<evidence type="ECO:0000313" key="1">
    <source>
        <dbReference type="EMBL" id="KAI8544930.1"/>
    </source>
</evidence>
<reference evidence="1" key="1">
    <citation type="submission" date="2022-02" db="EMBL/GenBank/DDBJ databases">
        <title>Plant Genome Project.</title>
        <authorList>
            <person name="Zhang R.-G."/>
        </authorList>
    </citation>
    <scope>NUCLEOTIDE SEQUENCE</scope>
    <source>
        <strain evidence="1">AT1</strain>
    </source>
</reference>
<organism evidence="1 2">
    <name type="scientific">Rhododendron molle</name>
    <name type="common">Chinese azalea</name>
    <name type="synonym">Azalea mollis</name>
    <dbReference type="NCBI Taxonomy" id="49168"/>
    <lineage>
        <taxon>Eukaryota</taxon>
        <taxon>Viridiplantae</taxon>
        <taxon>Streptophyta</taxon>
        <taxon>Embryophyta</taxon>
        <taxon>Tracheophyta</taxon>
        <taxon>Spermatophyta</taxon>
        <taxon>Magnoliopsida</taxon>
        <taxon>eudicotyledons</taxon>
        <taxon>Gunneridae</taxon>
        <taxon>Pentapetalae</taxon>
        <taxon>asterids</taxon>
        <taxon>Ericales</taxon>
        <taxon>Ericaceae</taxon>
        <taxon>Ericoideae</taxon>
        <taxon>Rhodoreae</taxon>
        <taxon>Rhododendron</taxon>
    </lineage>
</organism>
<sequence>MISYCYILKGVPTISSNQVLQILFIECWYSAACHVSVCFVSSAIKFVCRVSKFSIFILSNLKMTTLSIGLSVAALWWMNCVWIDALKKMYVLFTFLHQCLQSYS</sequence>
<protein>
    <submittedName>
        <fullName evidence="1">Uncharacterized protein</fullName>
    </submittedName>
</protein>
<dbReference type="Proteomes" id="UP001062846">
    <property type="component" value="Chromosome 7"/>
</dbReference>
<name>A0ACC0MVK7_RHOML</name>
<keyword evidence="2" id="KW-1185">Reference proteome</keyword>
<accession>A0ACC0MVK7</accession>
<proteinExistence type="predicted"/>